<feature type="signal peptide" evidence="16">
    <location>
        <begin position="1"/>
        <end position="17"/>
    </location>
</feature>
<evidence type="ECO:0000256" key="2">
    <source>
        <dbReference type="ARBA" id="ARBA00004613"/>
    </source>
</evidence>
<feature type="domain" description="CFEM" evidence="17">
    <location>
        <begin position="1"/>
        <end position="114"/>
    </location>
</feature>
<evidence type="ECO:0000256" key="11">
    <source>
        <dbReference type="ARBA" id="ARBA00023136"/>
    </source>
</evidence>
<evidence type="ECO:0000256" key="6">
    <source>
        <dbReference type="ARBA" id="ARBA00022617"/>
    </source>
</evidence>
<dbReference type="PANTHER" id="PTHR37928">
    <property type="entry name" value="CFEM DOMAIN PROTEIN (AFU_ORTHOLOGUE AFUA_6G14090)"/>
    <property type="match status" value="1"/>
</dbReference>
<dbReference type="PANTHER" id="PTHR37928:SF2">
    <property type="entry name" value="GPI ANCHORED CFEM DOMAIN PROTEIN (AFU_ORTHOLOGUE AFUA_6G10580)"/>
    <property type="match status" value="1"/>
</dbReference>
<keyword evidence="7" id="KW-0336">GPI-anchor</keyword>
<evidence type="ECO:0000256" key="10">
    <source>
        <dbReference type="ARBA" id="ARBA00023004"/>
    </source>
</evidence>
<comment type="caution">
    <text evidence="15">Lacks conserved residue(s) required for the propagation of feature annotation.</text>
</comment>
<evidence type="ECO:0000256" key="1">
    <source>
        <dbReference type="ARBA" id="ARBA00004609"/>
    </source>
</evidence>
<accession>A0A9P8UPM4</accession>
<evidence type="ECO:0000256" key="15">
    <source>
        <dbReference type="PROSITE-ProRule" id="PRU01356"/>
    </source>
</evidence>
<feature type="disulfide bond" evidence="15">
    <location>
        <begin position="44"/>
        <end position="51"/>
    </location>
</feature>
<evidence type="ECO:0000256" key="14">
    <source>
        <dbReference type="ARBA" id="ARBA00023288"/>
    </source>
</evidence>
<evidence type="ECO:0000256" key="16">
    <source>
        <dbReference type="SAM" id="SignalP"/>
    </source>
</evidence>
<dbReference type="GO" id="GO:0098552">
    <property type="term" value="C:side of membrane"/>
    <property type="evidence" value="ECO:0007669"/>
    <property type="project" value="UniProtKB-KW"/>
</dbReference>
<dbReference type="GO" id="GO:0005576">
    <property type="term" value="C:extracellular region"/>
    <property type="evidence" value="ECO:0007669"/>
    <property type="project" value="UniProtKB-SubCell"/>
</dbReference>
<keyword evidence="4" id="KW-1003">Cell membrane</keyword>
<evidence type="ECO:0000256" key="12">
    <source>
        <dbReference type="ARBA" id="ARBA00023157"/>
    </source>
</evidence>
<comment type="subcellular location">
    <subcellularLocation>
        <location evidence="1">Cell membrane</location>
        <topology evidence="1">Lipid-anchor</topology>
        <topology evidence="1">GPI-anchor</topology>
    </subcellularLocation>
    <subcellularLocation>
        <location evidence="2">Secreted</location>
    </subcellularLocation>
</comment>
<keyword evidence="5" id="KW-0964">Secreted</keyword>
<dbReference type="PROSITE" id="PS52012">
    <property type="entry name" value="CFEM"/>
    <property type="match status" value="1"/>
</dbReference>
<keyword evidence="10 15" id="KW-0408">Iron</keyword>
<keyword evidence="11" id="KW-0472">Membrane</keyword>
<comment type="similarity">
    <text evidence="3">Belongs to the RBT5 family.</text>
</comment>
<dbReference type="SMART" id="SM00747">
    <property type="entry name" value="CFEM"/>
    <property type="match status" value="1"/>
</dbReference>
<proteinExistence type="inferred from homology"/>
<dbReference type="GO" id="GO:0046872">
    <property type="term" value="F:metal ion binding"/>
    <property type="evidence" value="ECO:0007669"/>
    <property type="project" value="UniProtKB-UniRule"/>
</dbReference>
<evidence type="ECO:0000256" key="13">
    <source>
        <dbReference type="ARBA" id="ARBA00023180"/>
    </source>
</evidence>
<evidence type="ECO:0000313" key="19">
    <source>
        <dbReference type="Proteomes" id="UP000758603"/>
    </source>
</evidence>
<keyword evidence="9 16" id="KW-0732">Signal</keyword>
<evidence type="ECO:0000256" key="5">
    <source>
        <dbReference type="ARBA" id="ARBA00022525"/>
    </source>
</evidence>
<comment type="caution">
    <text evidence="18">The sequence shown here is derived from an EMBL/GenBank/DDBJ whole genome shotgun (WGS) entry which is preliminary data.</text>
</comment>
<dbReference type="Proteomes" id="UP000758603">
    <property type="component" value="Unassembled WGS sequence"/>
</dbReference>
<organism evidence="18 19">
    <name type="scientific">Truncatella angustata</name>
    <dbReference type="NCBI Taxonomy" id="152316"/>
    <lineage>
        <taxon>Eukaryota</taxon>
        <taxon>Fungi</taxon>
        <taxon>Dikarya</taxon>
        <taxon>Ascomycota</taxon>
        <taxon>Pezizomycotina</taxon>
        <taxon>Sordariomycetes</taxon>
        <taxon>Xylariomycetidae</taxon>
        <taxon>Amphisphaeriales</taxon>
        <taxon>Sporocadaceae</taxon>
        <taxon>Truncatella</taxon>
    </lineage>
</organism>
<gene>
    <name evidence="18" type="ORF">BKA67DRAFT_535011</name>
</gene>
<sequence>MQFKNLAFSLFAAAVAADDVNSLVAQIPSCALTCLVTSATQVNCGITDYKCQCENATELQAVATPCVSSACSVADQATALKISGEICVSLGYTAVTSAVNSAVTSATGAAGSALSSATSAIGSAASSATATGTSSSATSSASTAAAAGRVEMGVLAGVAAVVAFAL</sequence>
<reference evidence="18" key="1">
    <citation type="journal article" date="2021" name="Nat. Commun.">
        <title>Genetic determinants of endophytism in the Arabidopsis root mycobiome.</title>
        <authorList>
            <person name="Mesny F."/>
            <person name="Miyauchi S."/>
            <person name="Thiergart T."/>
            <person name="Pickel B."/>
            <person name="Atanasova L."/>
            <person name="Karlsson M."/>
            <person name="Huettel B."/>
            <person name="Barry K.W."/>
            <person name="Haridas S."/>
            <person name="Chen C."/>
            <person name="Bauer D."/>
            <person name="Andreopoulos W."/>
            <person name="Pangilinan J."/>
            <person name="LaButti K."/>
            <person name="Riley R."/>
            <person name="Lipzen A."/>
            <person name="Clum A."/>
            <person name="Drula E."/>
            <person name="Henrissat B."/>
            <person name="Kohler A."/>
            <person name="Grigoriev I.V."/>
            <person name="Martin F.M."/>
            <person name="Hacquard S."/>
        </authorList>
    </citation>
    <scope>NUCLEOTIDE SEQUENCE</scope>
    <source>
        <strain evidence="18">MPI-SDFR-AT-0073</strain>
    </source>
</reference>
<dbReference type="OrthoDB" id="4766235at2759"/>
<dbReference type="Pfam" id="PF05730">
    <property type="entry name" value="CFEM"/>
    <property type="match status" value="1"/>
</dbReference>
<evidence type="ECO:0000256" key="8">
    <source>
        <dbReference type="ARBA" id="ARBA00022723"/>
    </source>
</evidence>
<dbReference type="InterPro" id="IPR051735">
    <property type="entry name" value="CFEM_domain"/>
</dbReference>
<evidence type="ECO:0000256" key="4">
    <source>
        <dbReference type="ARBA" id="ARBA00022475"/>
    </source>
</evidence>
<evidence type="ECO:0000256" key="3">
    <source>
        <dbReference type="ARBA" id="ARBA00010031"/>
    </source>
</evidence>
<keyword evidence="6 15" id="KW-0349">Heme</keyword>
<feature type="binding site" description="axial binding residue" evidence="15">
    <location>
        <position position="48"/>
    </location>
    <ligand>
        <name>heme</name>
        <dbReference type="ChEBI" id="CHEBI:30413"/>
    </ligand>
    <ligandPart>
        <name>Fe</name>
        <dbReference type="ChEBI" id="CHEBI:18248"/>
    </ligandPart>
</feature>
<dbReference type="InterPro" id="IPR008427">
    <property type="entry name" value="Extracellular_membr_CFEM_dom"/>
</dbReference>
<dbReference type="RefSeq" id="XP_045960381.1">
    <property type="nucleotide sequence ID" value="XM_046099950.1"/>
</dbReference>
<name>A0A9P8UPM4_9PEZI</name>
<dbReference type="GeneID" id="70128842"/>
<evidence type="ECO:0000256" key="9">
    <source>
        <dbReference type="ARBA" id="ARBA00022729"/>
    </source>
</evidence>
<dbReference type="AlphaFoldDB" id="A0A9P8UPM4"/>
<keyword evidence="19" id="KW-1185">Reference proteome</keyword>
<protein>
    <recommendedName>
        <fullName evidence="17">CFEM domain-containing protein</fullName>
    </recommendedName>
</protein>
<keyword evidence="13" id="KW-0325">Glycoprotein</keyword>
<keyword evidence="14" id="KW-0449">Lipoprotein</keyword>
<evidence type="ECO:0000256" key="7">
    <source>
        <dbReference type="ARBA" id="ARBA00022622"/>
    </source>
</evidence>
<evidence type="ECO:0000259" key="17">
    <source>
        <dbReference type="PROSITE" id="PS52012"/>
    </source>
</evidence>
<feature type="chain" id="PRO_5040229015" description="CFEM domain-containing protein" evidence="16">
    <location>
        <begin position="18"/>
        <end position="166"/>
    </location>
</feature>
<keyword evidence="8 15" id="KW-0479">Metal-binding</keyword>
<evidence type="ECO:0000313" key="18">
    <source>
        <dbReference type="EMBL" id="KAH6656116.1"/>
    </source>
</evidence>
<keyword evidence="12 15" id="KW-1015">Disulfide bond</keyword>
<dbReference type="GO" id="GO:0005886">
    <property type="term" value="C:plasma membrane"/>
    <property type="evidence" value="ECO:0007669"/>
    <property type="project" value="UniProtKB-SubCell"/>
</dbReference>
<dbReference type="EMBL" id="JAGPXC010000003">
    <property type="protein sequence ID" value="KAH6656116.1"/>
    <property type="molecule type" value="Genomic_DNA"/>
</dbReference>